<feature type="signal peptide" evidence="2">
    <location>
        <begin position="1"/>
        <end position="24"/>
    </location>
</feature>
<evidence type="ECO:0000256" key="1">
    <source>
        <dbReference type="SAM" id="MobiDB-lite"/>
    </source>
</evidence>
<protein>
    <submittedName>
        <fullName evidence="3">Uncharacterized protein</fullName>
    </submittedName>
</protein>
<sequence length="485" mass="51781">MKWMIPGIFISGALALAASGMSFAASTPPYLTQNNIPANPNFSSVCLADGGNSNACTVATVQALDNARQQVGLGPIMLPTNWNQLTQQEQLFVLVDIARVDRGITPISGLNAQMDQNAQLSIPNGEPPLNYIGSLNGGTELDAGDGLFSVASFFVNSSNTGLNSTQVLTPLMAIYEIMYNNATIDPNYGILASTVNTGYSHWHARAMLLNNAPFDVTSQSPLVAGAGYGNDTFEGAPYPKTLNFSFSQVVGGPPPSYIYTWQQALAAGANSASGWNPLANQSNPTPTPTPNPTPSQPQYPVGSLWRLNNNPAVYIVTSNEELYHIPNGATFNHAGLSWSSIHFVSQLPNLPITNSDPAIPTINPPQYAVGSLWKTPNNPAVYIVTSSQTLYHVPSALAFNDLHLNWSAIQVVSELPNLPMSTTQQYPPGSFYRVAGTSPVYIVTPGNTLYHVPNPAEFVAFGGTWSAIHVVSQLPNLPISETFSD</sequence>
<evidence type="ECO:0000313" key="3">
    <source>
        <dbReference type="EMBL" id="AUW94941.1"/>
    </source>
</evidence>
<organism evidence="3 4">
    <name type="scientific">Sulfobacillus thermotolerans</name>
    <dbReference type="NCBI Taxonomy" id="338644"/>
    <lineage>
        <taxon>Bacteria</taxon>
        <taxon>Bacillati</taxon>
        <taxon>Bacillota</taxon>
        <taxon>Clostridia</taxon>
        <taxon>Eubacteriales</taxon>
        <taxon>Clostridiales Family XVII. Incertae Sedis</taxon>
        <taxon>Sulfobacillus</taxon>
    </lineage>
</organism>
<name>A0ABM6RUS9_9FIRM</name>
<feature type="region of interest" description="Disordered" evidence="1">
    <location>
        <begin position="275"/>
        <end position="298"/>
    </location>
</feature>
<gene>
    <name evidence="3" type="ORF">BXT84_14075</name>
</gene>
<evidence type="ECO:0000313" key="4">
    <source>
        <dbReference type="Proteomes" id="UP000325292"/>
    </source>
</evidence>
<accession>A0ABM6RUS9</accession>
<dbReference type="EMBL" id="CP019454">
    <property type="protein sequence ID" value="AUW94941.1"/>
    <property type="molecule type" value="Genomic_DNA"/>
</dbReference>
<evidence type="ECO:0000256" key="2">
    <source>
        <dbReference type="SAM" id="SignalP"/>
    </source>
</evidence>
<feature type="chain" id="PRO_5045861427" evidence="2">
    <location>
        <begin position="25"/>
        <end position="485"/>
    </location>
</feature>
<keyword evidence="4" id="KW-1185">Reference proteome</keyword>
<keyword evidence="2" id="KW-0732">Signal</keyword>
<feature type="compositionally biased region" description="Pro residues" evidence="1">
    <location>
        <begin position="285"/>
        <end position="297"/>
    </location>
</feature>
<reference evidence="3 4" key="1">
    <citation type="journal article" date="2019" name="Sci. Rep.">
        <title>Sulfobacillus thermotolerans: new insights into resistance and metabolic capacities of acidophilic chemolithotrophs.</title>
        <authorList>
            <person name="Panyushkina A.E."/>
            <person name="Babenko V.V."/>
            <person name="Nikitina A.S."/>
            <person name="Selezneva O.V."/>
            <person name="Tsaplina I.A."/>
            <person name="Letarova M.A."/>
            <person name="Kostryukova E.S."/>
            <person name="Letarov A.V."/>
        </authorList>
    </citation>
    <scope>NUCLEOTIDE SEQUENCE [LARGE SCALE GENOMIC DNA]</scope>
    <source>
        <strain evidence="3 4">Kr1</strain>
    </source>
</reference>
<dbReference type="Proteomes" id="UP000325292">
    <property type="component" value="Chromosome"/>
</dbReference>
<proteinExistence type="predicted"/>